<dbReference type="EMBL" id="FOIF01000027">
    <property type="protein sequence ID" value="SES98404.1"/>
    <property type="molecule type" value="Genomic_DNA"/>
</dbReference>
<dbReference type="Gene3D" id="1.10.10.60">
    <property type="entry name" value="Homeodomain-like"/>
    <property type="match status" value="1"/>
</dbReference>
<dbReference type="InterPro" id="IPR017894">
    <property type="entry name" value="HTH_IS21_transposase_type"/>
</dbReference>
<proteinExistence type="predicted"/>
<accession>A0A1I0AVK9</accession>
<dbReference type="GO" id="GO:0003677">
    <property type="term" value="F:DNA binding"/>
    <property type="evidence" value="ECO:0007669"/>
    <property type="project" value="InterPro"/>
</dbReference>
<feature type="domain" description="HTH IS21-type" evidence="1">
    <location>
        <begin position="5"/>
        <end position="67"/>
    </location>
</feature>
<reference evidence="3" key="1">
    <citation type="submission" date="2016-10" db="EMBL/GenBank/DDBJ databases">
        <authorList>
            <person name="Varghese N."/>
            <person name="Submissions S."/>
        </authorList>
    </citation>
    <scope>NUCLEOTIDE SEQUENCE [LARGE SCALE GENOMIC DNA]</scope>
    <source>
        <strain evidence="3">DSM 13577</strain>
    </source>
</reference>
<dbReference type="SUPFAM" id="SSF46785">
    <property type="entry name" value="Winged helix' DNA-binding domain"/>
    <property type="match status" value="1"/>
</dbReference>
<dbReference type="Pfam" id="PF13545">
    <property type="entry name" value="HTH_Crp_2"/>
    <property type="match status" value="1"/>
</dbReference>
<feature type="non-terminal residue" evidence="2">
    <location>
        <position position="96"/>
    </location>
</feature>
<dbReference type="STRING" id="1120990.SAMN03080614_102722"/>
<organism evidence="2 3">
    <name type="scientific">Anaerobranca gottschalkii DSM 13577</name>
    <dbReference type="NCBI Taxonomy" id="1120990"/>
    <lineage>
        <taxon>Bacteria</taxon>
        <taxon>Bacillati</taxon>
        <taxon>Bacillota</taxon>
        <taxon>Clostridia</taxon>
        <taxon>Eubacteriales</taxon>
        <taxon>Proteinivoracaceae</taxon>
        <taxon>Anaerobranca</taxon>
    </lineage>
</organism>
<dbReference type="PROSITE" id="PS50531">
    <property type="entry name" value="HTH_IS21"/>
    <property type="match status" value="1"/>
</dbReference>
<dbReference type="Proteomes" id="UP000243819">
    <property type="component" value="Unassembled WGS sequence"/>
</dbReference>
<name>A0A1I0AVK9_9FIRM</name>
<evidence type="ECO:0000313" key="2">
    <source>
        <dbReference type="EMBL" id="SES98404.1"/>
    </source>
</evidence>
<dbReference type="OrthoDB" id="3193769at2"/>
<protein>
    <submittedName>
        <fullName evidence="2">Crp-like helix-turn-helix domain-containing protein</fullName>
    </submittedName>
</protein>
<evidence type="ECO:0000313" key="3">
    <source>
        <dbReference type="Proteomes" id="UP000243819"/>
    </source>
</evidence>
<dbReference type="GO" id="GO:0006355">
    <property type="term" value="P:regulation of DNA-templated transcription"/>
    <property type="evidence" value="ECO:0007669"/>
    <property type="project" value="InterPro"/>
</dbReference>
<dbReference type="AlphaFoldDB" id="A0A1I0AVK9"/>
<dbReference type="InterPro" id="IPR012318">
    <property type="entry name" value="HTH_CRP"/>
</dbReference>
<evidence type="ECO:0000259" key="1">
    <source>
        <dbReference type="PROSITE" id="PS50531"/>
    </source>
</evidence>
<gene>
    <name evidence="2" type="ORF">SAMN03080614_102722</name>
</gene>
<dbReference type="InterPro" id="IPR036390">
    <property type="entry name" value="WH_DNA-bd_sf"/>
</dbReference>
<sequence length="96" mass="11265">MLGVEMQTTIKTLFEKRYNKSQIAQMLNVDRKTVRKILKELDENGVVERKERASILDPFKEFIEIQVSKELSAKRIFQDISMEGFDGSYDTVKKYV</sequence>
<dbReference type="RefSeq" id="WP_143055910.1">
    <property type="nucleotide sequence ID" value="NZ_FOIF01000027.1"/>
</dbReference>
<keyword evidence="3" id="KW-1185">Reference proteome</keyword>